<evidence type="ECO:0000256" key="7">
    <source>
        <dbReference type="ARBA" id="ARBA00022729"/>
    </source>
</evidence>
<keyword evidence="12 16" id="KW-1133">Transmembrane helix</keyword>
<feature type="transmembrane region" description="Helical" evidence="16">
    <location>
        <begin position="825"/>
        <end position="847"/>
    </location>
</feature>
<keyword evidence="11 15" id="KW-0067">ATP-binding</keyword>
<evidence type="ECO:0000256" key="11">
    <source>
        <dbReference type="ARBA" id="ARBA00022840"/>
    </source>
</evidence>
<evidence type="ECO:0000256" key="5">
    <source>
        <dbReference type="ARBA" id="ARBA00022679"/>
    </source>
</evidence>
<keyword evidence="6 16" id="KW-0812">Transmembrane</keyword>
<dbReference type="Proteomes" id="UP001341281">
    <property type="component" value="Chromosome 05"/>
</dbReference>
<dbReference type="AlphaFoldDB" id="A0AAQ3WV58"/>
<keyword evidence="19" id="KW-1185">Reference proteome</keyword>
<evidence type="ECO:0000259" key="17">
    <source>
        <dbReference type="PROSITE" id="PS50011"/>
    </source>
</evidence>
<evidence type="ECO:0000256" key="2">
    <source>
        <dbReference type="ARBA" id="ARBA00008684"/>
    </source>
</evidence>
<dbReference type="Gene3D" id="3.80.10.10">
    <property type="entry name" value="Ribonuclease Inhibitor"/>
    <property type="match status" value="5"/>
</dbReference>
<dbReference type="PROSITE" id="PS00108">
    <property type="entry name" value="PROTEIN_KINASE_ST"/>
    <property type="match status" value="1"/>
</dbReference>
<dbReference type="InterPro" id="IPR008271">
    <property type="entry name" value="Ser/Thr_kinase_AS"/>
</dbReference>
<dbReference type="GO" id="GO:0005886">
    <property type="term" value="C:plasma membrane"/>
    <property type="evidence" value="ECO:0007669"/>
    <property type="project" value="UniProtKB-SubCell"/>
</dbReference>
<dbReference type="InterPro" id="IPR011009">
    <property type="entry name" value="Kinase-like_dom_sf"/>
</dbReference>
<sequence>MLSTSDNDGGAGRRVMRWLVDIVIFRLRLSRRNIEQGLRRCRLKCDGDNMCLIGHCKQPANLTMFIVLPLLLLCYGAGNIHCATVHDNSEDFHSLFDFKQGITDPNGALSTWTNNTHFCRWHGVSCSSTPPYRVTGLNLTTQGLGGQISSSLGNMTFLETLDLSNNSFHGPIPLLGQLQYLYVLSLASNRLWGSIPDALTNCSNLASLDLSGNNLTGIIPPGVGLLTQLKSIVLDGNGLTGGIPSSLGNITALQIIRFVQNQLNGEIPREVMQMPHLRLLYLYQNNLSGRIPEVWQMPNILGLDLNTNNLSGRIPQDLSNVSSLLGLSLTSNKIGNTLPSNIGDALPNLTELLLSENYFEGQIPASLGKPQNLEAIDLSRNFFTGQIPYSLGNLSFLSYLNLELNMLESTDSEGWEFLDALGNCKLLTIFSLSHNKLHGAIPNSIANLSTSLTRLVMSENTLSGIVPTSIGKLSGLTQLSLDQNNLTGTIEEWLRRDNLTFLSLAHNQLVARHNQDWGFLNALRNCTSLETLCLSYNELQGSLPPSIGNLSTSLQTFLLGENNLSGQSIGKLRSLTWLELGGNNFSGTIEGWIENFKSLEKLSLESNNFTGPIPSSIGNLTWLVVLLLNENEFQGSIPDSLGTLQGLQELDLSYNNLRGYMPPNFGNLQQLIEFDLSHNNLQGDLNIDISKLQQLISLRLSSNKLSGEIPENFGERQELENLEMDQNYLIGNIPTSFKGLQSLKTLNLSHNNLSGTIPTLLEDLSLLNKLDLSYNLLQGEISNNGVFANATAVSLKGNRGLCGGVMDLHLPACPEVSQVIEWKHYLTIILITIFGFMSLGMSIYAIFLQKKMPRTPYLFLHSFGKKFPRVSYKDLAQATENFSMFNLIGRGSYGVVYQGKLTQAKIQVAIKVFDLEIKFADKSFASECEALRTIRHRNLLPILTACSTIDNNGNDFKAIIYEFMPNGNLDAWLHQKLCLAPKLLSFAQRISIGVDIADALAYLHHDCAIPIVHCDLKPTNIILDNDMNAHLGDFGIASLVVDSRSIAVGHSGCGSSLSVTGTIGYIAPGNKSRILPSFILYLSKEICYTQNNCFYLNFLEYSQTVHASTRGDVYSFGIVLLEMITGKRPTDSMFEGGLNITSFVEANFPDQVLHIIDAHLQEECKGFIKAAAAAMESKVYQCLLSLVQVALACTLRLPRDRMTMREVAINLHAIRKSYVAAIKCGQAMVV</sequence>
<dbReference type="SMART" id="SM00369">
    <property type="entry name" value="LRR_TYP"/>
    <property type="match status" value="11"/>
</dbReference>
<dbReference type="Pfam" id="PF00560">
    <property type="entry name" value="LRR_1"/>
    <property type="match status" value="10"/>
</dbReference>
<dbReference type="InterPro" id="IPR051809">
    <property type="entry name" value="Plant_receptor-like_S/T_kinase"/>
</dbReference>
<dbReference type="SMART" id="SM00220">
    <property type="entry name" value="S_TKc"/>
    <property type="match status" value="1"/>
</dbReference>
<dbReference type="PANTHER" id="PTHR27008:SF468">
    <property type="entry name" value="OS02G0615500 PROTEIN"/>
    <property type="match status" value="1"/>
</dbReference>
<evidence type="ECO:0000313" key="18">
    <source>
        <dbReference type="EMBL" id="WVZ74621.1"/>
    </source>
</evidence>
<keyword evidence="4" id="KW-0433">Leucine-rich repeat</keyword>
<dbReference type="FunFam" id="3.30.200.20:FF:000432">
    <property type="entry name" value="LRR receptor-like serine/threonine-protein kinase EFR"/>
    <property type="match status" value="1"/>
</dbReference>
<feature type="domain" description="Protein kinase" evidence="17">
    <location>
        <begin position="882"/>
        <end position="1215"/>
    </location>
</feature>
<dbReference type="InterPro" id="IPR001611">
    <property type="entry name" value="Leu-rich_rpt"/>
</dbReference>
<dbReference type="GO" id="GO:0004672">
    <property type="term" value="F:protein kinase activity"/>
    <property type="evidence" value="ECO:0007669"/>
    <property type="project" value="InterPro"/>
</dbReference>
<dbReference type="PROSITE" id="PS00107">
    <property type="entry name" value="PROTEIN_KINASE_ATP"/>
    <property type="match status" value="1"/>
</dbReference>
<dbReference type="GO" id="GO:0005524">
    <property type="term" value="F:ATP binding"/>
    <property type="evidence" value="ECO:0007669"/>
    <property type="project" value="UniProtKB-UniRule"/>
</dbReference>
<protein>
    <recommendedName>
        <fullName evidence="17">Protein kinase domain-containing protein</fullName>
    </recommendedName>
</protein>
<evidence type="ECO:0000256" key="12">
    <source>
        <dbReference type="ARBA" id="ARBA00022989"/>
    </source>
</evidence>
<dbReference type="PROSITE" id="PS51450">
    <property type="entry name" value="LRR"/>
    <property type="match status" value="1"/>
</dbReference>
<dbReference type="Pfam" id="PF00069">
    <property type="entry name" value="Pkinase"/>
    <property type="match status" value="1"/>
</dbReference>
<dbReference type="FunFam" id="3.80.10.10:FF:000233">
    <property type="entry name" value="Leucine-rich repeat receptor-like protein kinase TDR"/>
    <property type="match status" value="1"/>
</dbReference>
<evidence type="ECO:0000256" key="9">
    <source>
        <dbReference type="ARBA" id="ARBA00022741"/>
    </source>
</evidence>
<keyword evidence="13 16" id="KW-0472">Membrane</keyword>
<evidence type="ECO:0000256" key="3">
    <source>
        <dbReference type="ARBA" id="ARBA00022475"/>
    </source>
</evidence>
<dbReference type="PANTHER" id="PTHR27008">
    <property type="entry name" value="OS04G0122200 PROTEIN"/>
    <property type="match status" value="1"/>
</dbReference>
<evidence type="ECO:0000256" key="6">
    <source>
        <dbReference type="ARBA" id="ARBA00022692"/>
    </source>
</evidence>
<evidence type="ECO:0000256" key="10">
    <source>
        <dbReference type="ARBA" id="ARBA00022777"/>
    </source>
</evidence>
<evidence type="ECO:0000256" key="1">
    <source>
        <dbReference type="ARBA" id="ARBA00004162"/>
    </source>
</evidence>
<dbReference type="FunFam" id="3.80.10.10:FF:000041">
    <property type="entry name" value="LRR receptor-like serine/threonine-protein kinase ERECTA"/>
    <property type="match status" value="1"/>
</dbReference>
<keyword evidence="8" id="KW-0677">Repeat</keyword>
<gene>
    <name evidence="18" type="ORF">U9M48_022782</name>
</gene>
<keyword evidence="9 15" id="KW-0547">Nucleotide-binding</keyword>
<proteinExistence type="inferred from homology"/>
<dbReference type="Gene3D" id="1.10.510.10">
    <property type="entry name" value="Transferase(Phosphotransferase) domain 1"/>
    <property type="match status" value="1"/>
</dbReference>
<dbReference type="InterPro" id="IPR000719">
    <property type="entry name" value="Prot_kinase_dom"/>
</dbReference>
<evidence type="ECO:0000256" key="16">
    <source>
        <dbReference type="SAM" id="Phobius"/>
    </source>
</evidence>
<keyword evidence="14" id="KW-0325">Glycoprotein</keyword>
<keyword evidence="3" id="KW-1003">Cell membrane</keyword>
<evidence type="ECO:0000313" key="19">
    <source>
        <dbReference type="Proteomes" id="UP001341281"/>
    </source>
</evidence>
<dbReference type="PROSITE" id="PS50011">
    <property type="entry name" value="PROTEIN_KINASE_DOM"/>
    <property type="match status" value="1"/>
</dbReference>
<evidence type="ECO:0000256" key="4">
    <source>
        <dbReference type="ARBA" id="ARBA00022614"/>
    </source>
</evidence>
<comment type="subcellular location">
    <subcellularLocation>
        <location evidence="1">Cell membrane</location>
        <topology evidence="1">Single-pass membrane protein</topology>
    </subcellularLocation>
</comment>
<dbReference type="Pfam" id="PF13855">
    <property type="entry name" value="LRR_8"/>
    <property type="match status" value="2"/>
</dbReference>
<dbReference type="SMART" id="SM00365">
    <property type="entry name" value="LRR_SD22"/>
    <property type="match status" value="4"/>
</dbReference>
<dbReference type="EMBL" id="CP144749">
    <property type="protein sequence ID" value="WVZ74621.1"/>
    <property type="molecule type" value="Genomic_DNA"/>
</dbReference>
<reference evidence="18 19" key="1">
    <citation type="submission" date="2024-02" db="EMBL/GenBank/DDBJ databases">
        <title>High-quality chromosome-scale genome assembly of Pensacola bahiagrass (Paspalum notatum Flugge var. saurae).</title>
        <authorList>
            <person name="Vega J.M."/>
            <person name="Podio M."/>
            <person name="Orjuela J."/>
            <person name="Siena L.A."/>
            <person name="Pessino S.C."/>
            <person name="Combes M.C."/>
            <person name="Mariac C."/>
            <person name="Albertini E."/>
            <person name="Pupilli F."/>
            <person name="Ortiz J.P.A."/>
            <person name="Leblanc O."/>
        </authorList>
    </citation>
    <scope>NUCLEOTIDE SEQUENCE [LARGE SCALE GENOMIC DNA]</scope>
    <source>
        <strain evidence="18">R1</strain>
        <tissue evidence="18">Leaf</tissue>
    </source>
</reference>
<evidence type="ECO:0000256" key="14">
    <source>
        <dbReference type="ARBA" id="ARBA00023180"/>
    </source>
</evidence>
<comment type="similarity">
    <text evidence="2">Belongs to the protein kinase superfamily. Ser/Thr protein kinase family.</text>
</comment>
<evidence type="ECO:0000256" key="8">
    <source>
        <dbReference type="ARBA" id="ARBA00022737"/>
    </source>
</evidence>
<accession>A0AAQ3WV58</accession>
<dbReference type="SUPFAM" id="SSF56112">
    <property type="entry name" value="Protein kinase-like (PK-like)"/>
    <property type="match status" value="1"/>
</dbReference>
<feature type="binding site" evidence="15">
    <location>
        <position position="911"/>
    </location>
    <ligand>
        <name>ATP</name>
        <dbReference type="ChEBI" id="CHEBI:30616"/>
    </ligand>
</feature>
<dbReference type="InterPro" id="IPR013210">
    <property type="entry name" value="LRR_N_plant-typ"/>
</dbReference>
<keyword evidence="7" id="KW-0732">Signal</keyword>
<dbReference type="Pfam" id="PF08263">
    <property type="entry name" value="LRRNT_2"/>
    <property type="match status" value="1"/>
</dbReference>
<dbReference type="InterPro" id="IPR003591">
    <property type="entry name" value="Leu-rich_rpt_typical-subtyp"/>
</dbReference>
<evidence type="ECO:0000256" key="13">
    <source>
        <dbReference type="ARBA" id="ARBA00023136"/>
    </source>
</evidence>
<name>A0AAQ3WV58_PASNO</name>
<keyword evidence="10" id="KW-0418">Kinase</keyword>
<dbReference type="SUPFAM" id="SSF52058">
    <property type="entry name" value="L domain-like"/>
    <property type="match status" value="3"/>
</dbReference>
<dbReference type="InterPro" id="IPR032675">
    <property type="entry name" value="LRR_dom_sf"/>
</dbReference>
<keyword evidence="5" id="KW-0808">Transferase</keyword>
<evidence type="ECO:0000256" key="15">
    <source>
        <dbReference type="PROSITE-ProRule" id="PRU10141"/>
    </source>
</evidence>
<dbReference type="GO" id="GO:0009791">
    <property type="term" value="P:post-embryonic development"/>
    <property type="evidence" value="ECO:0007669"/>
    <property type="project" value="UniProtKB-ARBA"/>
</dbReference>
<dbReference type="FunFam" id="3.80.10.10:FF:000317">
    <property type="entry name" value="Inactive leucine-rich repeat receptor-like protein kinase"/>
    <property type="match status" value="1"/>
</dbReference>
<dbReference type="InterPro" id="IPR017441">
    <property type="entry name" value="Protein_kinase_ATP_BS"/>
</dbReference>
<dbReference type="PRINTS" id="PR00019">
    <property type="entry name" value="LEURICHRPT"/>
</dbReference>
<dbReference type="Gene3D" id="3.30.200.20">
    <property type="entry name" value="Phosphorylase Kinase, domain 1"/>
    <property type="match status" value="1"/>
</dbReference>
<organism evidence="18 19">
    <name type="scientific">Paspalum notatum var. saurae</name>
    <dbReference type="NCBI Taxonomy" id="547442"/>
    <lineage>
        <taxon>Eukaryota</taxon>
        <taxon>Viridiplantae</taxon>
        <taxon>Streptophyta</taxon>
        <taxon>Embryophyta</taxon>
        <taxon>Tracheophyta</taxon>
        <taxon>Spermatophyta</taxon>
        <taxon>Magnoliopsida</taxon>
        <taxon>Liliopsida</taxon>
        <taxon>Poales</taxon>
        <taxon>Poaceae</taxon>
        <taxon>PACMAD clade</taxon>
        <taxon>Panicoideae</taxon>
        <taxon>Andropogonodae</taxon>
        <taxon>Paspaleae</taxon>
        <taxon>Paspalinae</taxon>
        <taxon>Paspalum</taxon>
    </lineage>
</organism>